<gene>
    <name evidence="1" type="ORF">METZ01_LOCUS45316</name>
</gene>
<feature type="non-terminal residue" evidence="1">
    <location>
        <position position="33"/>
    </location>
</feature>
<dbReference type="EMBL" id="UINC01002061">
    <property type="protein sequence ID" value="SUZ92462.1"/>
    <property type="molecule type" value="Genomic_DNA"/>
</dbReference>
<reference evidence="1" key="1">
    <citation type="submission" date="2018-05" db="EMBL/GenBank/DDBJ databases">
        <authorList>
            <person name="Lanie J.A."/>
            <person name="Ng W.-L."/>
            <person name="Kazmierczak K.M."/>
            <person name="Andrzejewski T.M."/>
            <person name="Davidsen T.M."/>
            <person name="Wayne K.J."/>
            <person name="Tettelin H."/>
            <person name="Glass J.I."/>
            <person name="Rusch D."/>
            <person name="Podicherti R."/>
            <person name="Tsui H.-C.T."/>
            <person name="Winkler M.E."/>
        </authorList>
    </citation>
    <scope>NUCLEOTIDE SEQUENCE</scope>
</reference>
<sequence>MKRTLRDPTDPNRTKRVRYALTLLRSLSSLMLS</sequence>
<accession>A0A381RKW2</accession>
<organism evidence="1">
    <name type="scientific">marine metagenome</name>
    <dbReference type="NCBI Taxonomy" id="408172"/>
    <lineage>
        <taxon>unclassified sequences</taxon>
        <taxon>metagenomes</taxon>
        <taxon>ecological metagenomes</taxon>
    </lineage>
</organism>
<protein>
    <submittedName>
        <fullName evidence="1">Uncharacterized protein</fullName>
    </submittedName>
</protein>
<dbReference type="AlphaFoldDB" id="A0A381RKW2"/>
<evidence type="ECO:0000313" key="1">
    <source>
        <dbReference type="EMBL" id="SUZ92462.1"/>
    </source>
</evidence>
<proteinExistence type="predicted"/>
<name>A0A381RKW2_9ZZZZ</name>